<accession>A0A375HGP0</accession>
<sequence>MSTHVGHRAPADERPLDIHNGTSAHLAGRSPCDIQLHGVPSVFALPDTGQVESSPCRA</sequence>
<feature type="region of interest" description="Disordered" evidence="1">
    <location>
        <begin position="1"/>
        <end position="24"/>
    </location>
</feature>
<dbReference type="Proteomes" id="UP000255505">
    <property type="component" value="Unassembled WGS sequence"/>
</dbReference>
<evidence type="ECO:0000313" key="3">
    <source>
        <dbReference type="Proteomes" id="UP000255505"/>
    </source>
</evidence>
<dbReference type="AlphaFoldDB" id="A0A375HGP0"/>
<organism evidence="2 3">
    <name type="scientific">Cupriavidus taiwanensis</name>
    <dbReference type="NCBI Taxonomy" id="164546"/>
    <lineage>
        <taxon>Bacteria</taxon>
        <taxon>Pseudomonadati</taxon>
        <taxon>Pseudomonadota</taxon>
        <taxon>Betaproteobacteria</taxon>
        <taxon>Burkholderiales</taxon>
        <taxon>Burkholderiaceae</taxon>
        <taxon>Cupriavidus</taxon>
    </lineage>
</organism>
<name>A0A375HGP0_9BURK</name>
<evidence type="ECO:0000313" key="2">
    <source>
        <dbReference type="EMBL" id="SPK69963.1"/>
    </source>
</evidence>
<gene>
    <name evidence="2" type="ORF">CT19425_U300009</name>
</gene>
<reference evidence="2 3" key="1">
    <citation type="submission" date="2018-01" db="EMBL/GenBank/DDBJ databases">
        <authorList>
            <person name="Gaut B.S."/>
            <person name="Morton B.R."/>
            <person name="Clegg M.T."/>
            <person name="Duvall M.R."/>
        </authorList>
    </citation>
    <scope>NUCLEOTIDE SEQUENCE [LARGE SCALE GENOMIC DNA]</scope>
    <source>
        <strain evidence="2">Cupriavidus taiwanensis LMG 19425</strain>
    </source>
</reference>
<dbReference type="EMBL" id="OOEF01000024">
    <property type="protein sequence ID" value="SPK69963.1"/>
    <property type="molecule type" value="Genomic_DNA"/>
</dbReference>
<protein>
    <submittedName>
        <fullName evidence="2">Uncharacterized protein</fullName>
    </submittedName>
</protein>
<proteinExistence type="predicted"/>
<evidence type="ECO:0000256" key="1">
    <source>
        <dbReference type="SAM" id="MobiDB-lite"/>
    </source>
</evidence>